<evidence type="ECO:0000256" key="1">
    <source>
        <dbReference type="SAM" id="SignalP"/>
    </source>
</evidence>
<comment type="caution">
    <text evidence="2">The sequence shown here is derived from an EMBL/GenBank/DDBJ whole genome shotgun (WGS) entry which is preliminary data.</text>
</comment>
<evidence type="ECO:0008006" key="5">
    <source>
        <dbReference type="Google" id="ProtNLM"/>
    </source>
</evidence>
<evidence type="ECO:0000313" key="4">
    <source>
        <dbReference type="Proteomes" id="UP000602510"/>
    </source>
</evidence>
<sequence length="118" mass="12887">MKLLCLLSVVATVVATVGGGTTVNLLDSSENIENRECPKNCHVKYDGVLHGKKCLQLLEGLEGTIVTTGSGINTKISMTDVSAEILEDKTIHGHLVTMREDFQDYLESSISFICFLRK</sequence>
<name>A0A833WX80_PHYIN</name>
<dbReference type="Proteomes" id="UP000602510">
    <property type="component" value="Unassembled WGS sequence"/>
</dbReference>
<protein>
    <recommendedName>
        <fullName evidence="5">Secreted RxLR effector peptide protein</fullName>
    </recommendedName>
</protein>
<feature type="signal peptide" evidence="1">
    <location>
        <begin position="1"/>
        <end position="15"/>
    </location>
</feature>
<evidence type="ECO:0000313" key="2">
    <source>
        <dbReference type="EMBL" id="KAF4040971.1"/>
    </source>
</evidence>
<feature type="chain" id="PRO_5036239912" description="Secreted RxLR effector peptide protein" evidence="1">
    <location>
        <begin position="16"/>
        <end position="118"/>
    </location>
</feature>
<evidence type="ECO:0000313" key="3">
    <source>
        <dbReference type="EMBL" id="KAF4143414.1"/>
    </source>
</evidence>
<proteinExistence type="predicted"/>
<dbReference type="EMBL" id="JAACNO010001017">
    <property type="protein sequence ID" value="KAF4143414.1"/>
    <property type="molecule type" value="Genomic_DNA"/>
</dbReference>
<keyword evidence="4" id="KW-1185">Reference proteome</keyword>
<dbReference type="EMBL" id="WSZM01000135">
    <property type="protein sequence ID" value="KAF4040971.1"/>
    <property type="molecule type" value="Genomic_DNA"/>
</dbReference>
<accession>A0A833WX80</accession>
<reference evidence="2" key="1">
    <citation type="submission" date="2020-04" db="EMBL/GenBank/DDBJ databases">
        <title>Hybrid Assembly of Korean Phytophthora infestans isolates.</title>
        <authorList>
            <person name="Prokchorchik M."/>
            <person name="Lee Y."/>
            <person name="Seo J."/>
            <person name="Cho J.-H."/>
            <person name="Park Y.-E."/>
            <person name="Jang D.-C."/>
            <person name="Im J.-S."/>
            <person name="Choi J.-G."/>
            <person name="Park H.-J."/>
            <person name="Lee G.-B."/>
            <person name="Lee Y.-G."/>
            <person name="Hong S.-Y."/>
            <person name="Cho K."/>
            <person name="Sohn K.H."/>
        </authorList>
    </citation>
    <scope>NUCLEOTIDE SEQUENCE</scope>
    <source>
        <strain evidence="2">KR_1_A1</strain>
        <strain evidence="3">KR_2_A2</strain>
    </source>
</reference>
<organism evidence="2 4">
    <name type="scientific">Phytophthora infestans</name>
    <name type="common">Potato late blight agent</name>
    <name type="synonym">Botrytis infestans</name>
    <dbReference type="NCBI Taxonomy" id="4787"/>
    <lineage>
        <taxon>Eukaryota</taxon>
        <taxon>Sar</taxon>
        <taxon>Stramenopiles</taxon>
        <taxon>Oomycota</taxon>
        <taxon>Peronosporomycetes</taxon>
        <taxon>Peronosporales</taxon>
        <taxon>Peronosporaceae</taxon>
        <taxon>Phytophthora</taxon>
    </lineage>
</organism>
<gene>
    <name evidence="2" type="ORF">GN244_ATG07015</name>
    <name evidence="3" type="ORF">GN958_ATG07373</name>
</gene>
<keyword evidence="1" id="KW-0732">Signal</keyword>
<dbReference type="AlphaFoldDB" id="A0A833WX80"/>
<dbReference type="Proteomes" id="UP000704712">
    <property type="component" value="Unassembled WGS sequence"/>
</dbReference>